<feature type="transmembrane region" description="Helical" evidence="5">
    <location>
        <begin position="67"/>
        <end position="87"/>
    </location>
</feature>
<proteinExistence type="predicted"/>
<accession>A0A0E4H180</accession>
<evidence type="ECO:0000256" key="2">
    <source>
        <dbReference type="ARBA" id="ARBA00022692"/>
    </source>
</evidence>
<evidence type="ECO:0000256" key="5">
    <source>
        <dbReference type="SAM" id="Phobius"/>
    </source>
</evidence>
<reference evidence="6 7" key="1">
    <citation type="submission" date="2015-03" db="EMBL/GenBank/DDBJ databases">
        <authorList>
            <person name="Urmite Genomes"/>
        </authorList>
    </citation>
    <scope>NUCLEOTIDE SEQUENCE [LARGE SCALE GENOMIC DNA]</scope>
    <source>
        <strain evidence="6 7">CSUR P1491</strain>
    </source>
</reference>
<feature type="transmembrane region" description="Helical" evidence="5">
    <location>
        <begin position="93"/>
        <end position="115"/>
    </location>
</feature>
<dbReference type="GO" id="GO:0016020">
    <property type="term" value="C:membrane"/>
    <property type="evidence" value="ECO:0007669"/>
    <property type="project" value="UniProtKB-SubCell"/>
</dbReference>
<evidence type="ECO:0008006" key="8">
    <source>
        <dbReference type="Google" id="ProtNLM"/>
    </source>
</evidence>
<evidence type="ECO:0000256" key="3">
    <source>
        <dbReference type="ARBA" id="ARBA00022989"/>
    </source>
</evidence>
<dbReference type="InterPro" id="IPR032808">
    <property type="entry name" value="DoxX"/>
</dbReference>
<evidence type="ECO:0000256" key="4">
    <source>
        <dbReference type="ARBA" id="ARBA00023136"/>
    </source>
</evidence>
<keyword evidence="4 5" id="KW-0472">Membrane</keyword>
<comment type="subcellular location">
    <subcellularLocation>
        <location evidence="1">Membrane</location>
        <topology evidence="1">Multi-pass membrane protein</topology>
    </subcellularLocation>
</comment>
<protein>
    <recommendedName>
        <fullName evidence="8">DoxX family protein</fullName>
    </recommendedName>
</protein>
<dbReference type="AlphaFoldDB" id="A0A0E4H180"/>
<gene>
    <name evidence="6" type="ORF">BN1232_05479</name>
</gene>
<keyword evidence="2 5" id="KW-0812">Transmembrane</keyword>
<name>A0A0E4H180_MYCLN</name>
<keyword evidence="3 5" id="KW-1133">Transmembrane helix</keyword>
<dbReference type="Proteomes" id="UP000199251">
    <property type="component" value="Unassembled WGS sequence"/>
</dbReference>
<organism evidence="6 7">
    <name type="scientific">Mycobacterium lentiflavum</name>
    <dbReference type="NCBI Taxonomy" id="141349"/>
    <lineage>
        <taxon>Bacteria</taxon>
        <taxon>Bacillati</taxon>
        <taxon>Actinomycetota</taxon>
        <taxon>Actinomycetes</taxon>
        <taxon>Mycobacteriales</taxon>
        <taxon>Mycobacteriaceae</taxon>
        <taxon>Mycobacterium</taxon>
        <taxon>Mycobacterium simiae complex</taxon>
    </lineage>
</organism>
<evidence type="ECO:0000313" key="6">
    <source>
        <dbReference type="EMBL" id="CQD22050.1"/>
    </source>
</evidence>
<dbReference type="Pfam" id="PF13564">
    <property type="entry name" value="DoxX_2"/>
    <property type="match status" value="1"/>
</dbReference>
<evidence type="ECO:0000313" key="7">
    <source>
        <dbReference type="Proteomes" id="UP000199251"/>
    </source>
</evidence>
<sequence length="116" mass="11306">MHTATVVLSVVLALEFAFTGFMKVLGTATARANAAHLDISEGASRLIGAAELAAVAGLLAGVAVKSLTVVTAAGPVALMIGAIGYHLKARDTGAAVAPAVITGLASTALLVLAIAS</sequence>
<evidence type="ECO:0000256" key="1">
    <source>
        <dbReference type="ARBA" id="ARBA00004141"/>
    </source>
</evidence>
<feature type="transmembrane region" description="Helical" evidence="5">
    <location>
        <begin position="42"/>
        <end position="60"/>
    </location>
</feature>
<dbReference type="STRING" id="141349.BN1232_05479"/>
<dbReference type="EMBL" id="CTEE01000001">
    <property type="protein sequence ID" value="CQD22050.1"/>
    <property type="molecule type" value="Genomic_DNA"/>
</dbReference>